<dbReference type="eggNOG" id="KOG4177">
    <property type="taxonomic scope" value="Eukaryota"/>
</dbReference>
<evidence type="ECO:0000256" key="1">
    <source>
        <dbReference type="ARBA" id="ARBA00022737"/>
    </source>
</evidence>
<feature type="repeat" description="ANK" evidence="3">
    <location>
        <begin position="52"/>
        <end position="84"/>
    </location>
</feature>
<dbReference type="PROSITE" id="PS50088">
    <property type="entry name" value="ANK_REPEAT"/>
    <property type="match status" value="3"/>
</dbReference>
<feature type="repeat" description="ANK" evidence="3">
    <location>
        <begin position="158"/>
        <end position="190"/>
    </location>
</feature>
<organism evidence="5 6">
    <name type="scientific">Hypocrea atroviridis (strain ATCC 20476 / IMI 206040)</name>
    <name type="common">Trichoderma atroviride</name>
    <dbReference type="NCBI Taxonomy" id="452589"/>
    <lineage>
        <taxon>Eukaryota</taxon>
        <taxon>Fungi</taxon>
        <taxon>Dikarya</taxon>
        <taxon>Ascomycota</taxon>
        <taxon>Pezizomycotina</taxon>
        <taxon>Sordariomycetes</taxon>
        <taxon>Hypocreomycetidae</taxon>
        <taxon>Hypocreales</taxon>
        <taxon>Hypocreaceae</taxon>
        <taxon>Trichoderma</taxon>
    </lineage>
</organism>
<dbReference type="EMBL" id="ABDG02000026">
    <property type="protein sequence ID" value="EHK42466.1"/>
    <property type="molecule type" value="Genomic_DNA"/>
</dbReference>
<comment type="caution">
    <text evidence="5">The sequence shown here is derived from an EMBL/GenBank/DDBJ whole genome shotgun (WGS) entry which is preliminary data.</text>
</comment>
<name>G9P158_HYPAI</name>
<dbReference type="InterPro" id="IPR002110">
    <property type="entry name" value="Ankyrin_rpt"/>
</dbReference>
<dbReference type="PANTHER" id="PTHR24198">
    <property type="entry name" value="ANKYRIN REPEAT AND PROTEIN KINASE DOMAIN-CONTAINING PROTEIN"/>
    <property type="match status" value="1"/>
</dbReference>
<dbReference type="Proteomes" id="UP000005426">
    <property type="component" value="Unassembled WGS sequence"/>
</dbReference>
<feature type="repeat" description="ANK" evidence="3">
    <location>
        <begin position="284"/>
        <end position="316"/>
    </location>
</feature>
<reference evidence="5 6" key="1">
    <citation type="journal article" date="2011" name="Genome Biol.">
        <title>Comparative genome sequence analysis underscores mycoparasitism as the ancestral life style of Trichoderma.</title>
        <authorList>
            <person name="Kubicek C.P."/>
            <person name="Herrera-Estrella A."/>
            <person name="Seidl-Seiboth V."/>
            <person name="Martinez D.A."/>
            <person name="Druzhinina I.S."/>
            <person name="Thon M."/>
            <person name="Zeilinger S."/>
            <person name="Casas-Flores S."/>
            <person name="Horwitz B.A."/>
            <person name="Mukherjee P.K."/>
            <person name="Mukherjee M."/>
            <person name="Kredics L."/>
            <person name="Alcaraz L.D."/>
            <person name="Aerts A."/>
            <person name="Antal Z."/>
            <person name="Atanasova L."/>
            <person name="Cervantes-Badillo M.G."/>
            <person name="Challacombe J."/>
            <person name="Chertkov O."/>
            <person name="McCluskey K."/>
            <person name="Coulpier F."/>
            <person name="Deshpande N."/>
            <person name="von Doehren H."/>
            <person name="Ebbole D.J."/>
            <person name="Esquivel-Naranjo E.U."/>
            <person name="Fekete E."/>
            <person name="Flipphi M."/>
            <person name="Glaser F."/>
            <person name="Gomez-Rodriguez E.Y."/>
            <person name="Gruber S."/>
            <person name="Han C."/>
            <person name="Henrissat B."/>
            <person name="Hermosa R."/>
            <person name="Hernandez-Onate M."/>
            <person name="Karaffa L."/>
            <person name="Kosti I."/>
            <person name="Le Crom S."/>
            <person name="Lindquist E."/>
            <person name="Lucas S."/>
            <person name="Luebeck M."/>
            <person name="Luebeck P.S."/>
            <person name="Margeot A."/>
            <person name="Metz B."/>
            <person name="Misra M."/>
            <person name="Nevalainen H."/>
            <person name="Omann M."/>
            <person name="Packer N."/>
            <person name="Perrone G."/>
            <person name="Uresti-Rivera E.E."/>
            <person name="Salamov A."/>
            <person name="Schmoll M."/>
            <person name="Seiboth B."/>
            <person name="Shapiro H."/>
            <person name="Sukno S."/>
            <person name="Tamayo-Ramos J.A."/>
            <person name="Tisch D."/>
            <person name="Wiest A."/>
            <person name="Wilkinson H.H."/>
            <person name="Zhang M."/>
            <person name="Coutinho P.M."/>
            <person name="Kenerley C.M."/>
            <person name="Monte E."/>
            <person name="Baker S.E."/>
            <person name="Grigoriev I.V."/>
        </authorList>
    </citation>
    <scope>NUCLEOTIDE SEQUENCE [LARGE SCALE GENOMIC DNA]</scope>
    <source>
        <strain evidence="6">ATCC 20476 / IMI 206040</strain>
    </source>
</reference>
<evidence type="ECO:0000256" key="3">
    <source>
        <dbReference type="PROSITE-ProRule" id="PRU00023"/>
    </source>
</evidence>
<dbReference type="Pfam" id="PF12796">
    <property type="entry name" value="Ank_2"/>
    <property type="match status" value="1"/>
</dbReference>
<dbReference type="PROSITE" id="PS50297">
    <property type="entry name" value="ANK_REP_REGION"/>
    <property type="match status" value="3"/>
</dbReference>
<keyword evidence="2 3" id="KW-0040">ANK repeat</keyword>
<protein>
    <submittedName>
        <fullName evidence="5">Uncharacterized protein</fullName>
    </submittedName>
</protein>
<evidence type="ECO:0000256" key="2">
    <source>
        <dbReference type="ARBA" id="ARBA00023043"/>
    </source>
</evidence>
<dbReference type="OrthoDB" id="366390at2759"/>
<gene>
    <name evidence="5" type="ORF">TRIATDRAFT_310060</name>
</gene>
<keyword evidence="6" id="KW-1185">Reference proteome</keyword>
<evidence type="ECO:0000313" key="5">
    <source>
        <dbReference type="EMBL" id="EHK42466.1"/>
    </source>
</evidence>
<dbReference type="Pfam" id="PF13857">
    <property type="entry name" value="Ank_5"/>
    <property type="match status" value="1"/>
</dbReference>
<dbReference type="Pfam" id="PF00023">
    <property type="entry name" value="Ank"/>
    <property type="match status" value="1"/>
</dbReference>
<proteinExistence type="predicted"/>
<dbReference type="HOGENOM" id="CLU_525854_0_0_1"/>
<evidence type="ECO:0000256" key="4">
    <source>
        <dbReference type="SAM" id="MobiDB-lite"/>
    </source>
</evidence>
<dbReference type="STRING" id="452589.G9P158"/>
<dbReference type="InterPro" id="IPR036770">
    <property type="entry name" value="Ankyrin_rpt-contain_sf"/>
</dbReference>
<keyword evidence="1" id="KW-0677">Repeat</keyword>
<dbReference type="Gene3D" id="1.25.40.20">
    <property type="entry name" value="Ankyrin repeat-containing domain"/>
    <property type="match status" value="2"/>
</dbReference>
<accession>G9P158</accession>
<dbReference type="SMART" id="SM00248">
    <property type="entry name" value="ANK"/>
    <property type="match status" value="4"/>
</dbReference>
<dbReference type="SUPFAM" id="SSF48403">
    <property type="entry name" value="Ankyrin repeat"/>
    <property type="match status" value="1"/>
</dbReference>
<dbReference type="AlphaFoldDB" id="G9P158"/>
<dbReference type="PANTHER" id="PTHR24198:SF165">
    <property type="entry name" value="ANKYRIN REPEAT-CONTAINING PROTEIN-RELATED"/>
    <property type="match status" value="1"/>
</dbReference>
<feature type="region of interest" description="Disordered" evidence="4">
    <location>
        <begin position="490"/>
        <end position="518"/>
    </location>
</feature>
<sequence>MGSVYLWPADTISCFDAMQNFGPRALQIATQESASEVIRSLAGDGLNARGVGGNSVLMTAARLWQFDVVCQLIDQGADISLKNNSGSTALIQALKGWEVKSNVQSLYVSGQEQVRIGNSIFISPKATLDPYSFGRREAIIEKTLVKLIPEDLNVNSDEGQEALRRAISNRHSRVVRELLERGADPNARNKDGYTLLALACERPVMDIFYVSKLLYQGARLHVGTFVSATAPSGADEEILGFKISSTIKVLSQDNAEGSKVLPTEFETIVRMLLDKGADIDADVGGQTALALAAKNEYLTVFRTLLAAGADITRVDPCILERLRRMLRQDESSEGVYGKACLGTLQDFQTHDYCVLLLNFMIPQSVIDSQEIHGIDNTKIFVGDIFQLNNQLRLSCGGNAEEPHSVPQRKWTAQKEYDGRVREKSDCEPVKLLAMIASALDKAAAKRRVCRRDEFWAFGGWGKISQMTCDLKHGINFCHFYRVDISRIHGHNHTQSPDPQGPSFSVPMEPTRSRNYRTL</sequence>
<evidence type="ECO:0000313" key="6">
    <source>
        <dbReference type="Proteomes" id="UP000005426"/>
    </source>
</evidence>